<accession>A0A2H0BV98</accession>
<name>A0A2H0BV98_9BACT</name>
<comment type="caution">
    <text evidence="3">The sequence shown here is derived from an EMBL/GenBank/DDBJ whole genome shotgun (WGS) entry which is preliminary data.</text>
</comment>
<reference evidence="3 4" key="1">
    <citation type="submission" date="2017-09" db="EMBL/GenBank/DDBJ databases">
        <title>Depth-based differentiation of microbial function through sediment-hosted aquifers and enrichment of novel symbionts in the deep terrestrial subsurface.</title>
        <authorList>
            <person name="Probst A.J."/>
            <person name="Ladd B."/>
            <person name="Jarett J.K."/>
            <person name="Geller-Mcgrath D.E."/>
            <person name="Sieber C.M."/>
            <person name="Emerson J.B."/>
            <person name="Anantharaman K."/>
            <person name="Thomas B.C."/>
            <person name="Malmstrom R."/>
            <person name="Stieglmeier M."/>
            <person name="Klingl A."/>
            <person name="Woyke T."/>
            <person name="Ryan C.M."/>
            <person name="Banfield J.F."/>
        </authorList>
    </citation>
    <scope>NUCLEOTIDE SEQUENCE [LARGE SCALE GENOMIC DNA]</scope>
    <source>
        <strain evidence="3">CG22_combo_CG10-13_8_21_14_all_38_20</strain>
    </source>
</reference>
<keyword evidence="2" id="KW-1133">Transmembrane helix</keyword>
<feature type="transmembrane region" description="Helical" evidence="2">
    <location>
        <begin position="86"/>
        <end position="107"/>
    </location>
</feature>
<dbReference type="EMBL" id="PCTA01000026">
    <property type="protein sequence ID" value="PIP61469.1"/>
    <property type="molecule type" value="Genomic_DNA"/>
</dbReference>
<evidence type="ECO:0000256" key="2">
    <source>
        <dbReference type="SAM" id="Phobius"/>
    </source>
</evidence>
<keyword evidence="2" id="KW-0472">Membrane</keyword>
<evidence type="ECO:0000313" key="3">
    <source>
        <dbReference type="EMBL" id="PIP61469.1"/>
    </source>
</evidence>
<dbReference type="AlphaFoldDB" id="A0A2H0BV98"/>
<feature type="region of interest" description="Disordered" evidence="1">
    <location>
        <begin position="121"/>
        <end position="152"/>
    </location>
</feature>
<protein>
    <submittedName>
        <fullName evidence="3">Uncharacterized protein</fullName>
    </submittedName>
</protein>
<evidence type="ECO:0000313" key="4">
    <source>
        <dbReference type="Proteomes" id="UP000231246"/>
    </source>
</evidence>
<proteinExistence type="predicted"/>
<gene>
    <name evidence="3" type="ORF">COW99_04170</name>
</gene>
<feature type="transmembrane region" description="Helical" evidence="2">
    <location>
        <begin position="233"/>
        <end position="251"/>
    </location>
</feature>
<evidence type="ECO:0000256" key="1">
    <source>
        <dbReference type="SAM" id="MobiDB-lite"/>
    </source>
</evidence>
<dbReference type="Proteomes" id="UP000231246">
    <property type="component" value="Unassembled WGS sequence"/>
</dbReference>
<organism evidence="3 4">
    <name type="scientific">Candidatus Roizmanbacteria bacterium CG22_combo_CG10-13_8_21_14_all_38_20</name>
    <dbReference type="NCBI Taxonomy" id="1974862"/>
    <lineage>
        <taxon>Bacteria</taxon>
        <taxon>Candidatus Roizmaniibacteriota</taxon>
    </lineage>
</organism>
<keyword evidence="2" id="KW-0812">Transmembrane</keyword>
<feature type="compositionally biased region" description="Low complexity" evidence="1">
    <location>
        <begin position="134"/>
        <end position="152"/>
    </location>
</feature>
<sequence length="252" mass="26478">MVNKLRDLSVYFGGDEHEASNLQAVPQSPTQLSSKPEIKVITHKQMAQEGAPSQKVRRKVVEKLKPNTVPIGKPKHKKKRFTSGKLLIAAIVLILIAVDVPIGMRIYQGYNDRNNIAQSDVSQDTGASAKEDFIPPTSTPTPTIKPTTKPTAVPTVGADVGGAGDLALAGTQTHSECFEGACIEVEGLGADACFVDSDCEQDPSVSVTPTPTPKADSDVVSPDVPVAGGLKDTIMGISAGFATILLALLILI</sequence>